<keyword evidence="3 7" id="KW-0133">Cell shape</keyword>
<comment type="similarity">
    <text evidence="7">Belongs to the aspartate/glutamate racemases family.</text>
</comment>
<comment type="pathway">
    <text evidence="7">Cell wall biogenesis; peptidoglycan biosynthesis.</text>
</comment>
<dbReference type="UniPathway" id="UPA00219"/>
<dbReference type="PANTHER" id="PTHR21198">
    <property type="entry name" value="GLUTAMATE RACEMASE"/>
    <property type="match status" value="1"/>
</dbReference>
<dbReference type="NCBIfam" id="TIGR00067">
    <property type="entry name" value="glut_race"/>
    <property type="match status" value="1"/>
</dbReference>
<dbReference type="PROSITE" id="PS00923">
    <property type="entry name" value="ASP_GLU_RACEMASE_1"/>
    <property type="match status" value="1"/>
</dbReference>
<dbReference type="Proteomes" id="UP000245790">
    <property type="component" value="Unassembled WGS sequence"/>
</dbReference>
<comment type="catalytic activity">
    <reaction evidence="1 7">
        <text>L-glutamate = D-glutamate</text>
        <dbReference type="Rhea" id="RHEA:12813"/>
        <dbReference type="ChEBI" id="CHEBI:29985"/>
        <dbReference type="ChEBI" id="CHEBI:29986"/>
        <dbReference type="EC" id="5.1.1.3"/>
    </reaction>
</comment>
<evidence type="ECO:0000256" key="2">
    <source>
        <dbReference type="ARBA" id="ARBA00013090"/>
    </source>
</evidence>
<reference evidence="8 9" key="1">
    <citation type="submission" date="2018-05" db="EMBL/GenBank/DDBJ databases">
        <title>Genomic Encyclopedia of Type Strains, Phase IV (KMG-IV): sequencing the most valuable type-strain genomes for metagenomic binning, comparative biology and taxonomic classification.</title>
        <authorList>
            <person name="Goeker M."/>
        </authorList>
    </citation>
    <scope>NUCLEOTIDE SEQUENCE [LARGE SCALE GENOMIC DNA]</scope>
    <source>
        <strain evidence="8 9">DSM 25350</strain>
    </source>
</reference>
<feature type="binding site" evidence="7">
    <location>
        <begin position="74"/>
        <end position="75"/>
    </location>
    <ligand>
        <name>substrate</name>
    </ligand>
</feature>
<organism evidence="8 9">
    <name type="scientific">Pleionea mediterranea</name>
    <dbReference type="NCBI Taxonomy" id="523701"/>
    <lineage>
        <taxon>Bacteria</taxon>
        <taxon>Pseudomonadati</taxon>
        <taxon>Pseudomonadota</taxon>
        <taxon>Gammaproteobacteria</taxon>
        <taxon>Oceanospirillales</taxon>
        <taxon>Pleioneaceae</taxon>
        <taxon>Pleionea</taxon>
    </lineage>
</organism>
<keyword evidence="9" id="KW-1185">Reference proteome</keyword>
<evidence type="ECO:0000313" key="9">
    <source>
        <dbReference type="Proteomes" id="UP000245790"/>
    </source>
</evidence>
<feature type="binding site" evidence="7">
    <location>
        <begin position="41"/>
        <end position="42"/>
    </location>
    <ligand>
        <name>substrate</name>
    </ligand>
</feature>
<dbReference type="AlphaFoldDB" id="A0A316FDA7"/>
<accession>A0A316FDA7</accession>
<dbReference type="EC" id="5.1.1.3" evidence="2 7"/>
<dbReference type="InterPro" id="IPR004391">
    <property type="entry name" value="Glu_race"/>
</dbReference>
<dbReference type="SUPFAM" id="SSF53681">
    <property type="entry name" value="Aspartate/glutamate racemase"/>
    <property type="match status" value="2"/>
</dbReference>
<evidence type="ECO:0000256" key="1">
    <source>
        <dbReference type="ARBA" id="ARBA00001602"/>
    </source>
</evidence>
<dbReference type="GO" id="GO:0071555">
    <property type="term" value="P:cell wall organization"/>
    <property type="evidence" value="ECO:0007669"/>
    <property type="project" value="UniProtKB-KW"/>
</dbReference>
<keyword evidence="6 7" id="KW-0961">Cell wall biogenesis/degradation</keyword>
<name>A0A316FDA7_9GAMM</name>
<evidence type="ECO:0000256" key="4">
    <source>
        <dbReference type="ARBA" id="ARBA00022984"/>
    </source>
</evidence>
<proteinExistence type="inferred from homology"/>
<protein>
    <recommendedName>
        <fullName evidence="2 7">Glutamate racemase</fullName>
        <ecNumber evidence="2 7">5.1.1.3</ecNumber>
    </recommendedName>
</protein>
<dbReference type="HAMAP" id="MF_00258">
    <property type="entry name" value="Glu_racemase"/>
    <property type="match status" value="1"/>
</dbReference>
<comment type="function">
    <text evidence="7">Provides the (R)-glutamate required for cell wall biosynthesis.</text>
</comment>
<feature type="active site" description="Proton donor/acceptor" evidence="7">
    <location>
        <position position="73"/>
    </location>
</feature>
<dbReference type="InterPro" id="IPR001920">
    <property type="entry name" value="Asp/Glu_race"/>
</dbReference>
<evidence type="ECO:0000256" key="3">
    <source>
        <dbReference type="ARBA" id="ARBA00022960"/>
    </source>
</evidence>
<dbReference type="RefSeq" id="WP_109764848.1">
    <property type="nucleotide sequence ID" value="NZ_QGGU01000013.1"/>
</dbReference>
<feature type="active site" description="Proton donor/acceptor" evidence="7">
    <location>
        <position position="183"/>
    </location>
</feature>
<evidence type="ECO:0000256" key="7">
    <source>
        <dbReference type="HAMAP-Rule" id="MF_00258"/>
    </source>
</evidence>
<keyword evidence="4 7" id="KW-0573">Peptidoglycan synthesis</keyword>
<evidence type="ECO:0000256" key="6">
    <source>
        <dbReference type="ARBA" id="ARBA00023316"/>
    </source>
</evidence>
<dbReference type="PANTHER" id="PTHR21198:SF2">
    <property type="entry name" value="GLUTAMATE RACEMASE"/>
    <property type="match status" value="1"/>
</dbReference>
<comment type="caution">
    <text evidence="8">The sequence shown here is derived from an EMBL/GenBank/DDBJ whole genome shotgun (WGS) entry which is preliminary data.</text>
</comment>
<dbReference type="GO" id="GO:0008360">
    <property type="term" value="P:regulation of cell shape"/>
    <property type="evidence" value="ECO:0007669"/>
    <property type="project" value="UniProtKB-KW"/>
</dbReference>
<gene>
    <name evidence="7" type="primary">murI</name>
    <name evidence="8" type="ORF">C8D97_11398</name>
</gene>
<dbReference type="InterPro" id="IPR015942">
    <property type="entry name" value="Asp/Glu/hydantoin_racemase"/>
</dbReference>
<sequence length="260" mass="29321">MSQKVLVMDSGIGGLTVLQHIQQQLPQVHCHYLADNDFFPYGSKTELELEQRIEQLLLTLLHNQHFDAVIIACNSASTAVLDYLRSRFKFPIIGVVPAIKPAAQLTQNKTIGLLATEGTVNRPYTDQLINDFASDCKVIRIASAELVTYAEMKINGLPVERSALKAVIQPFVDENADVVVLGCTHFPWFKQEFSEIARYIQWIDSGDAIARRLKQVLKETESVATESLTDQEISRFYFTGKSYPIKLTETFEMEPEKLLP</sequence>
<dbReference type="FunFam" id="3.40.50.1860:FF:000001">
    <property type="entry name" value="Glutamate racemase"/>
    <property type="match status" value="1"/>
</dbReference>
<dbReference type="Gene3D" id="3.40.50.1860">
    <property type="match status" value="2"/>
</dbReference>
<dbReference type="InterPro" id="IPR018187">
    <property type="entry name" value="Asp/Glu_racemase_AS_1"/>
</dbReference>
<feature type="binding site" evidence="7">
    <location>
        <begin position="184"/>
        <end position="185"/>
    </location>
    <ligand>
        <name>substrate</name>
    </ligand>
</feature>
<dbReference type="GO" id="GO:0008881">
    <property type="term" value="F:glutamate racemase activity"/>
    <property type="evidence" value="ECO:0007669"/>
    <property type="project" value="UniProtKB-UniRule"/>
</dbReference>
<dbReference type="EMBL" id="QGGU01000013">
    <property type="protein sequence ID" value="PWK46413.1"/>
    <property type="molecule type" value="Genomic_DNA"/>
</dbReference>
<keyword evidence="5 7" id="KW-0413">Isomerase</keyword>
<dbReference type="OrthoDB" id="9801055at2"/>
<evidence type="ECO:0000313" key="8">
    <source>
        <dbReference type="EMBL" id="PWK46413.1"/>
    </source>
</evidence>
<dbReference type="GO" id="GO:0009252">
    <property type="term" value="P:peptidoglycan biosynthetic process"/>
    <property type="evidence" value="ECO:0007669"/>
    <property type="project" value="UniProtKB-UniRule"/>
</dbReference>
<feature type="binding site" evidence="7">
    <location>
        <begin position="9"/>
        <end position="10"/>
    </location>
    <ligand>
        <name>substrate</name>
    </ligand>
</feature>
<dbReference type="Pfam" id="PF01177">
    <property type="entry name" value="Asp_Glu_race"/>
    <property type="match status" value="1"/>
</dbReference>
<evidence type="ECO:0000256" key="5">
    <source>
        <dbReference type="ARBA" id="ARBA00023235"/>
    </source>
</evidence>